<accession>A0A0E9T1D3</accession>
<reference evidence="1" key="1">
    <citation type="submission" date="2014-11" db="EMBL/GenBank/DDBJ databases">
        <authorList>
            <person name="Amaro Gonzalez C."/>
        </authorList>
    </citation>
    <scope>NUCLEOTIDE SEQUENCE</scope>
</reference>
<dbReference type="EMBL" id="GBXM01061181">
    <property type="protein sequence ID" value="JAH47396.1"/>
    <property type="molecule type" value="Transcribed_RNA"/>
</dbReference>
<reference evidence="1" key="2">
    <citation type="journal article" date="2015" name="Fish Shellfish Immunol.">
        <title>Early steps in the European eel (Anguilla anguilla)-Vibrio vulnificus interaction in the gills: Role of the RtxA13 toxin.</title>
        <authorList>
            <person name="Callol A."/>
            <person name="Pajuelo D."/>
            <person name="Ebbesson L."/>
            <person name="Teles M."/>
            <person name="MacKenzie S."/>
            <person name="Amaro C."/>
        </authorList>
    </citation>
    <scope>NUCLEOTIDE SEQUENCE</scope>
</reference>
<dbReference type="AlphaFoldDB" id="A0A0E9T1D3"/>
<name>A0A0E9T1D3_ANGAN</name>
<sequence>MHNYNRFFSLKNCSLKNGIFTFGSTTLVCFVSNLD</sequence>
<proteinExistence type="predicted"/>
<evidence type="ECO:0000313" key="1">
    <source>
        <dbReference type="EMBL" id="JAH47396.1"/>
    </source>
</evidence>
<protein>
    <submittedName>
        <fullName evidence="1">Uncharacterized protein</fullName>
    </submittedName>
</protein>
<organism evidence="1">
    <name type="scientific">Anguilla anguilla</name>
    <name type="common">European freshwater eel</name>
    <name type="synonym">Muraena anguilla</name>
    <dbReference type="NCBI Taxonomy" id="7936"/>
    <lineage>
        <taxon>Eukaryota</taxon>
        <taxon>Metazoa</taxon>
        <taxon>Chordata</taxon>
        <taxon>Craniata</taxon>
        <taxon>Vertebrata</taxon>
        <taxon>Euteleostomi</taxon>
        <taxon>Actinopterygii</taxon>
        <taxon>Neopterygii</taxon>
        <taxon>Teleostei</taxon>
        <taxon>Anguilliformes</taxon>
        <taxon>Anguillidae</taxon>
        <taxon>Anguilla</taxon>
    </lineage>
</organism>